<dbReference type="InterPro" id="IPR008778">
    <property type="entry name" value="Pirin_C_dom"/>
</dbReference>
<feature type="binding site" evidence="2">
    <location>
        <position position="102"/>
    </location>
    <ligand>
        <name>Fe cation</name>
        <dbReference type="ChEBI" id="CHEBI:24875"/>
    </ligand>
</feature>
<proteinExistence type="inferred from homology"/>
<keyword evidence="2" id="KW-0408">Iron</keyword>
<dbReference type="InterPro" id="IPR014710">
    <property type="entry name" value="RmlC-like_jellyroll"/>
</dbReference>
<dbReference type="Pfam" id="PF02678">
    <property type="entry name" value="Pirin"/>
    <property type="match status" value="1"/>
</dbReference>
<accession>A0A094IWI8</accession>
<feature type="binding site" evidence="2">
    <location>
        <position position="60"/>
    </location>
    <ligand>
        <name>Fe cation</name>
        <dbReference type="ChEBI" id="CHEBI:24875"/>
    </ligand>
</feature>
<evidence type="ECO:0000259" key="5">
    <source>
        <dbReference type="Pfam" id="PF05726"/>
    </source>
</evidence>
<evidence type="ECO:0008006" key="8">
    <source>
        <dbReference type="Google" id="ProtNLM"/>
    </source>
</evidence>
<dbReference type="Proteomes" id="UP000054363">
    <property type="component" value="Unassembled WGS sequence"/>
</dbReference>
<comment type="cofactor">
    <cofactor evidence="2">
        <name>Fe cation</name>
        <dbReference type="ChEBI" id="CHEBI:24875"/>
    </cofactor>
    <text evidence="2">Binds 1 Fe cation per subunit.</text>
</comment>
<dbReference type="PANTHER" id="PTHR13903">
    <property type="entry name" value="PIRIN-RELATED"/>
    <property type="match status" value="1"/>
</dbReference>
<feature type="domain" description="Pirin C-terminal" evidence="5">
    <location>
        <begin position="186"/>
        <end position="275"/>
    </location>
</feature>
<gene>
    <name evidence="6" type="ORF">IDSA_05095</name>
</gene>
<dbReference type="EMBL" id="JPER01000001">
    <property type="protein sequence ID" value="KFZ32050.1"/>
    <property type="molecule type" value="Genomic_DNA"/>
</dbReference>
<keyword evidence="7" id="KW-1185">Reference proteome</keyword>
<dbReference type="eggNOG" id="COG1741">
    <property type="taxonomic scope" value="Bacteria"/>
</dbReference>
<comment type="similarity">
    <text evidence="1 3">Belongs to the pirin family.</text>
</comment>
<dbReference type="PANTHER" id="PTHR13903:SF8">
    <property type="entry name" value="PIRIN"/>
    <property type="match status" value="1"/>
</dbReference>
<dbReference type="InterPro" id="IPR011051">
    <property type="entry name" value="RmlC_Cupin_sf"/>
</dbReference>
<evidence type="ECO:0000313" key="7">
    <source>
        <dbReference type="Proteomes" id="UP000054363"/>
    </source>
</evidence>
<feature type="binding site" evidence="2">
    <location>
        <position position="58"/>
    </location>
    <ligand>
        <name>Fe cation</name>
        <dbReference type="ChEBI" id="CHEBI:24875"/>
    </ligand>
</feature>
<dbReference type="GO" id="GO:0046872">
    <property type="term" value="F:metal ion binding"/>
    <property type="evidence" value="ECO:0007669"/>
    <property type="project" value="UniProtKB-KW"/>
</dbReference>
<evidence type="ECO:0000256" key="1">
    <source>
        <dbReference type="ARBA" id="ARBA00008416"/>
    </source>
</evidence>
<comment type="caution">
    <text evidence="6">The sequence shown here is derived from an EMBL/GenBank/DDBJ whole genome shotgun (WGS) entry which is preliminary data.</text>
</comment>
<dbReference type="AlphaFoldDB" id="A0A094IWI8"/>
<reference evidence="6 7" key="1">
    <citation type="submission" date="2014-06" db="EMBL/GenBank/DDBJ databases">
        <title>The draft genome sequence of Idiomarina salinarum ISL-52.</title>
        <authorList>
            <person name="Du J."/>
            <person name="Shao Z."/>
        </authorList>
    </citation>
    <scope>NUCLEOTIDE SEQUENCE [LARGE SCALE GENOMIC DNA]</scope>
    <source>
        <strain evidence="6 7">ISL-52</strain>
    </source>
</reference>
<feature type="binding site" evidence="2">
    <location>
        <position position="104"/>
    </location>
    <ligand>
        <name>Fe cation</name>
        <dbReference type="ChEBI" id="CHEBI:24875"/>
    </ligand>
</feature>
<dbReference type="PIRSF" id="PIRSF006232">
    <property type="entry name" value="Pirin"/>
    <property type="match status" value="1"/>
</dbReference>
<evidence type="ECO:0000256" key="2">
    <source>
        <dbReference type="PIRSR" id="PIRSR006232-1"/>
    </source>
</evidence>
<name>A0A094IWI8_9GAMM</name>
<keyword evidence="2" id="KW-0479">Metal-binding</keyword>
<organism evidence="6 7">
    <name type="scientific">Pseudidiomarina salinarum</name>
    <dbReference type="NCBI Taxonomy" id="435908"/>
    <lineage>
        <taxon>Bacteria</taxon>
        <taxon>Pseudomonadati</taxon>
        <taxon>Pseudomonadota</taxon>
        <taxon>Gammaproteobacteria</taxon>
        <taxon>Alteromonadales</taxon>
        <taxon>Idiomarinaceae</taxon>
        <taxon>Pseudidiomarina</taxon>
    </lineage>
</organism>
<dbReference type="Gene3D" id="2.60.120.10">
    <property type="entry name" value="Jelly Rolls"/>
    <property type="match status" value="2"/>
</dbReference>
<dbReference type="InterPro" id="IPR003829">
    <property type="entry name" value="Pirin_N_dom"/>
</dbReference>
<evidence type="ECO:0000259" key="4">
    <source>
        <dbReference type="Pfam" id="PF02678"/>
    </source>
</evidence>
<feature type="domain" description="Pirin N-terminal" evidence="4">
    <location>
        <begin position="20"/>
        <end position="121"/>
    </location>
</feature>
<dbReference type="STRING" id="435908.IDSA_05095"/>
<evidence type="ECO:0000256" key="3">
    <source>
        <dbReference type="RuleBase" id="RU003457"/>
    </source>
</evidence>
<dbReference type="SUPFAM" id="SSF51182">
    <property type="entry name" value="RmlC-like cupins"/>
    <property type="match status" value="1"/>
</dbReference>
<dbReference type="CDD" id="cd02909">
    <property type="entry name" value="cupin_pirin_N"/>
    <property type="match status" value="1"/>
</dbReference>
<dbReference type="Pfam" id="PF05726">
    <property type="entry name" value="Pirin_C"/>
    <property type="match status" value="1"/>
</dbReference>
<evidence type="ECO:0000313" key="6">
    <source>
        <dbReference type="EMBL" id="KFZ32050.1"/>
    </source>
</evidence>
<protein>
    <recommendedName>
        <fullName evidence="8">Pirin</fullName>
    </recommendedName>
</protein>
<dbReference type="InterPro" id="IPR012093">
    <property type="entry name" value="Pirin"/>
</dbReference>
<sequence>MQRDATLFSSSPRQLTPQLKIQRVIPQRQLKMIGPWCFLDHFGPVAPADYRQFDVPPHPHIGLQTITWLFSGQLSHKDSLGYEQSLRRGELNLMTAGNGISHAEIADNHPRDPLHGLQLWLALPPKHEQTKPRFDHYQQLPQLSIGNCLATLITGRYTGNKSVYESPAVSFHPGIGMILQSPLSTAISLNLETEFEYAIYVCQGRIDTQNQTVREHTLINLGSNRSHLELEMGADTTAILLGGEAFEQPVRMWWNFVSSQTERLEQAQQEWNAGHSRFGEVKGYQGERLMAPEIPT</sequence>